<dbReference type="PANTHER" id="PTHR33055">
    <property type="entry name" value="TRANSPOSASE FOR INSERTION SEQUENCE ELEMENT IS1111A"/>
    <property type="match status" value="1"/>
</dbReference>
<dbReference type="GO" id="GO:0006313">
    <property type="term" value="P:DNA transposition"/>
    <property type="evidence" value="ECO:0007669"/>
    <property type="project" value="InterPro"/>
</dbReference>
<dbReference type="InterPro" id="IPR002525">
    <property type="entry name" value="Transp_IS110-like_N"/>
</dbReference>
<evidence type="ECO:0000313" key="4">
    <source>
        <dbReference type="Proteomes" id="UP000642488"/>
    </source>
</evidence>
<keyword evidence="4" id="KW-1185">Reference proteome</keyword>
<proteinExistence type="predicted"/>
<dbReference type="PANTHER" id="PTHR33055:SF3">
    <property type="entry name" value="PUTATIVE TRANSPOSASE FOR IS117-RELATED"/>
    <property type="match status" value="1"/>
</dbReference>
<dbReference type="GO" id="GO:0004803">
    <property type="term" value="F:transposase activity"/>
    <property type="evidence" value="ECO:0007669"/>
    <property type="project" value="InterPro"/>
</dbReference>
<dbReference type="EMBL" id="JAEKPD010000014">
    <property type="protein sequence ID" value="MBJ3763813.1"/>
    <property type="molecule type" value="Genomic_DNA"/>
</dbReference>
<accession>A0A934IJ01</accession>
<sequence length="171" mass="18932">MDVSLHSCAVCVVDGKGKVPCERELPCEIEEISAYLAALSVWVERICFESGTLSRNLFYGLTAEGFDVACMEARQVSAALYAMRNKTDLNDTRGIAHILRTDWFGPVQLKSREAHSNRALLSTRRALLSKTIDLANEVRGFRHGRLDQMPLVDPGRPGEGRAPFDGETHLA</sequence>
<feature type="compositionally biased region" description="Basic and acidic residues" evidence="1">
    <location>
        <begin position="156"/>
        <end position="171"/>
    </location>
</feature>
<dbReference type="InterPro" id="IPR047650">
    <property type="entry name" value="Transpos_IS110"/>
</dbReference>
<dbReference type="Pfam" id="PF01548">
    <property type="entry name" value="DEDD_Tnp_IS110"/>
    <property type="match status" value="1"/>
</dbReference>
<feature type="domain" description="Transposase IS110-like N-terminal" evidence="2">
    <location>
        <begin position="1"/>
        <end position="140"/>
    </location>
</feature>
<gene>
    <name evidence="3" type="ORF">ILP92_13730</name>
</gene>
<evidence type="ECO:0000313" key="3">
    <source>
        <dbReference type="EMBL" id="MBJ3763813.1"/>
    </source>
</evidence>
<reference evidence="3" key="1">
    <citation type="submission" date="2020-12" db="EMBL/GenBank/DDBJ databases">
        <title>Bacterial taxonomy.</title>
        <authorList>
            <person name="Pan X."/>
        </authorList>
    </citation>
    <scope>NUCLEOTIDE SEQUENCE</scope>
    <source>
        <strain evidence="3">KCTC 52957</strain>
    </source>
</reference>
<dbReference type="AlphaFoldDB" id="A0A934IJ01"/>
<organism evidence="3 4">
    <name type="scientific">Palleronia pontilimi</name>
    <dbReference type="NCBI Taxonomy" id="1964209"/>
    <lineage>
        <taxon>Bacteria</taxon>
        <taxon>Pseudomonadati</taxon>
        <taxon>Pseudomonadota</taxon>
        <taxon>Alphaproteobacteria</taxon>
        <taxon>Rhodobacterales</taxon>
        <taxon>Roseobacteraceae</taxon>
        <taxon>Palleronia</taxon>
    </lineage>
</organism>
<comment type="caution">
    <text evidence="3">The sequence shown here is derived from an EMBL/GenBank/DDBJ whole genome shotgun (WGS) entry which is preliminary data.</text>
</comment>
<feature type="region of interest" description="Disordered" evidence="1">
    <location>
        <begin position="148"/>
        <end position="171"/>
    </location>
</feature>
<protein>
    <submittedName>
        <fullName evidence="3">Transposase</fullName>
    </submittedName>
</protein>
<evidence type="ECO:0000259" key="2">
    <source>
        <dbReference type="Pfam" id="PF01548"/>
    </source>
</evidence>
<evidence type="ECO:0000256" key="1">
    <source>
        <dbReference type="SAM" id="MobiDB-lite"/>
    </source>
</evidence>
<dbReference type="GO" id="GO:0003677">
    <property type="term" value="F:DNA binding"/>
    <property type="evidence" value="ECO:0007669"/>
    <property type="project" value="InterPro"/>
</dbReference>
<dbReference type="Proteomes" id="UP000642488">
    <property type="component" value="Unassembled WGS sequence"/>
</dbReference>
<dbReference type="RefSeq" id="WP_198916986.1">
    <property type="nucleotide sequence ID" value="NZ_JAEKPD010000014.1"/>
</dbReference>
<name>A0A934IJ01_9RHOB</name>